<comment type="pathway">
    <text evidence="4">Glycan metabolism; heparan sulfate biosynthesis.</text>
</comment>
<proteinExistence type="inferred from homology"/>
<evidence type="ECO:0000313" key="17">
    <source>
        <dbReference type="Proteomes" id="UP000271974"/>
    </source>
</evidence>
<evidence type="ECO:0000256" key="7">
    <source>
        <dbReference type="ARBA" id="ARBA00022692"/>
    </source>
</evidence>
<dbReference type="Pfam" id="PF21174">
    <property type="entry name" value="Glce_b_sandwich"/>
    <property type="match status" value="1"/>
</dbReference>
<evidence type="ECO:0000313" key="16">
    <source>
        <dbReference type="EMBL" id="RUS71622.1"/>
    </source>
</evidence>
<dbReference type="InterPro" id="IPR059154">
    <property type="entry name" value="Glce_b_sandwich"/>
</dbReference>
<feature type="domain" description="D-glucuronyl C5-epimerase beta-sandwich" evidence="15">
    <location>
        <begin position="266"/>
        <end position="392"/>
    </location>
</feature>
<dbReference type="EC" id="5.1.3.17" evidence="6"/>
<dbReference type="OrthoDB" id="5914444at2759"/>
<dbReference type="AlphaFoldDB" id="A0A3S1AYJ9"/>
<evidence type="ECO:0000259" key="15">
    <source>
        <dbReference type="Pfam" id="PF21174"/>
    </source>
</evidence>
<accession>A0A3S1AYJ9</accession>
<evidence type="ECO:0000256" key="1">
    <source>
        <dbReference type="ARBA" id="ARBA00000434"/>
    </source>
</evidence>
<keyword evidence="10" id="KW-0472">Membrane</keyword>
<comment type="catalytic activity">
    <reaction evidence="1">
        <text>[heparosan-N-sulfate](n) = [heparan-N-sulfate](n)</text>
        <dbReference type="Rhea" id="RHEA:20197"/>
        <dbReference type="Rhea" id="RHEA-COMP:9556"/>
        <dbReference type="Rhea" id="RHEA-COMP:9557"/>
        <dbReference type="ChEBI" id="CHEBI:58041"/>
        <dbReference type="ChEBI" id="CHEBI:58287"/>
        <dbReference type="EC" id="5.1.3.17"/>
    </reaction>
</comment>
<dbReference type="InterPro" id="IPR010598">
    <property type="entry name" value="C5-epim_C"/>
</dbReference>
<dbReference type="Pfam" id="PF06662">
    <property type="entry name" value="C5-epim_C"/>
    <property type="match status" value="1"/>
</dbReference>
<evidence type="ECO:0000256" key="11">
    <source>
        <dbReference type="ARBA" id="ARBA00023235"/>
    </source>
</evidence>
<evidence type="ECO:0000256" key="9">
    <source>
        <dbReference type="ARBA" id="ARBA00022989"/>
    </source>
</evidence>
<evidence type="ECO:0000256" key="4">
    <source>
        <dbReference type="ARBA" id="ARBA00005093"/>
    </source>
</evidence>
<evidence type="ECO:0000256" key="2">
    <source>
        <dbReference type="ARBA" id="ARBA00004606"/>
    </source>
</evidence>
<evidence type="ECO:0000259" key="14">
    <source>
        <dbReference type="Pfam" id="PF06662"/>
    </source>
</evidence>
<keyword evidence="7" id="KW-0812">Transmembrane</keyword>
<dbReference type="GO" id="GO:0015012">
    <property type="term" value="P:heparan sulfate proteoglycan biosynthetic process"/>
    <property type="evidence" value="ECO:0007669"/>
    <property type="project" value="InterPro"/>
</dbReference>
<evidence type="ECO:0000256" key="8">
    <source>
        <dbReference type="ARBA" id="ARBA00022968"/>
    </source>
</evidence>
<evidence type="ECO:0000256" key="3">
    <source>
        <dbReference type="ARBA" id="ARBA00004841"/>
    </source>
</evidence>
<dbReference type="GO" id="GO:0047464">
    <property type="term" value="F:heparosan-N-sulfate-glucuronate 5-epimerase activity"/>
    <property type="evidence" value="ECO:0007669"/>
    <property type="project" value="UniProtKB-EC"/>
</dbReference>
<protein>
    <recommendedName>
        <fullName evidence="6">heparosan-N-sulfate-glucuronate 5-epimerase</fullName>
        <ecNumber evidence="6">5.1.3.17</ecNumber>
    </recommendedName>
</protein>
<dbReference type="PANTHER" id="PTHR13174:SF3">
    <property type="entry name" value="D-GLUCURONYL C5-EPIMERASE"/>
    <property type="match status" value="1"/>
</dbReference>
<dbReference type="STRING" id="188477.A0A3S1AYJ9"/>
<evidence type="ECO:0000256" key="13">
    <source>
        <dbReference type="SAM" id="MobiDB-lite"/>
    </source>
</evidence>
<dbReference type="GO" id="GO:0005794">
    <property type="term" value="C:Golgi apparatus"/>
    <property type="evidence" value="ECO:0007669"/>
    <property type="project" value="TreeGrafter"/>
</dbReference>
<comment type="subcellular location">
    <subcellularLocation>
        <location evidence="12">Endomembrane system</location>
        <topology evidence="12">Single-pass membrane protein</topology>
    </subcellularLocation>
    <subcellularLocation>
        <location evidence="2">Membrane</location>
        <topology evidence="2">Single-pass type II membrane protein</topology>
    </subcellularLocation>
</comment>
<keyword evidence="17" id="KW-1185">Reference proteome</keyword>
<feature type="compositionally biased region" description="Acidic residues" evidence="13">
    <location>
        <begin position="59"/>
        <end position="69"/>
    </location>
</feature>
<dbReference type="InterPro" id="IPR039721">
    <property type="entry name" value="C5-epimerase"/>
</dbReference>
<comment type="pathway">
    <text evidence="3">Glycan metabolism; heparin biosynthesis.</text>
</comment>
<evidence type="ECO:0000256" key="6">
    <source>
        <dbReference type="ARBA" id="ARBA00012087"/>
    </source>
</evidence>
<feature type="domain" description="D-glucuronyl C5-epimerase C-terminal" evidence="14">
    <location>
        <begin position="421"/>
        <end position="610"/>
    </location>
</feature>
<comment type="similarity">
    <text evidence="5">Belongs to the D-glucuronyl C5-epimerase family.</text>
</comment>
<evidence type="ECO:0000256" key="12">
    <source>
        <dbReference type="ARBA" id="ARBA00037847"/>
    </source>
</evidence>
<feature type="region of interest" description="Disordered" evidence="13">
    <location>
        <begin position="54"/>
        <end position="76"/>
    </location>
</feature>
<sequence>MFTGNSLMVKHLCARCQTSEMWFRVQAALRMGLKIVGFTALAAILVWSVSSAPNSESVDSYEQDMQEDDSSSRDLDHSLIYHGGNRKRQARNDAREIPCLINGQTLISCRKSDRAGVFMPWEFIKDYFEVSGWDEPNGTFRFQHSYASVKRLKPTYKPGANFMNFGDFNVGHRERVKCITATEGVPLTTQWSDSGYHYPIQVAQYGLSHHAKSRTAGEPRRLVLEDGQRVKVTGGQTGPPGPADWVLPKQRDNSAVQLLLDPGTKMNVLDFKTSDSLSDPGILLKVTASKNLSCLSVDIKFTSNGSLSVLIMLANKARVRIHFIQSDTLIAADDDGSNIYYGLGTQQRYQWIHLARDLSLDALKGLKLSGDQGNNARRELAVSKVLEIRLRGDGMLNNLELKSDVHKDQFFYTADWFVKHQDAKGGWPIPCPRKLIGTAVLQPGWYSAMGQGQALSVLARAFFMTGHKPYLDAAARGLQPFEVDSSQGGVKAVFFNRYVWYEEYPTQPSSFVLNGFIYSLLGVYDFKEVAQGKEKVTAERIYQAGMSSLKAMLMMYDSGVGTLYDLRHVVIGIEPNRARWDYHTTHIELLMQLATIDGDPLFKNTHKRWQRYLVGNWARHN</sequence>
<dbReference type="EMBL" id="RQTK01001186">
    <property type="protein sequence ID" value="RUS71622.1"/>
    <property type="molecule type" value="Genomic_DNA"/>
</dbReference>
<organism evidence="16 17">
    <name type="scientific">Elysia chlorotica</name>
    <name type="common">Eastern emerald elysia</name>
    <name type="synonym">Sea slug</name>
    <dbReference type="NCBI Taxonomy" id="188477"/>
    <lineage>
        <taxon>Eukaryota</taxon>
        <taxon>Metazoa</taxon>
        <taxon>Spiralia</taxon>
        <taxon>Lophotrochozoa</taxon>
        <taxon>Mollusca</taxon>
        <taxon>Gastropoda</taxon>
        <taxon>Heterobranchia</taxon>
        <taxon>Euthyneura</taxon>
        <taxon>Panpulmonata</taxon>
        <taxon>Sacoglossa</taxon>
        <taxon>Placobranchoidea</taxon>
        <taxon>Plakobranchidae</taxon>
        <taxon>Elysia</taxon>
    </lineage>
</organism>
<dbReference type="UniPathway" id="UPA00862"/>
<gene>
    <name evidence="16" type="ORF">EGW08_020614</name>
</gene>
<evidence type="ECO:0000256" key="10">
    <source>
        <dbReference type="ARBA" id="ARBA00023136"/>
    </source>
</evidence>
<keyword evidence="11" id="KW-0413">Isomerase</keyword>
<evidence type="ECO:0000256" key="5">
    <source>
        <dbReference type="ARBA" id="ARBA00005584"/>
    </source>
</evidence>
<name>A0A3S1AYJ9_ELYCH</name>
<reference evidence="16 17" key="1">
    <citation type="submission" date="2019-01" db="EMBL/GenBank/DDBJ databases">
        <title>A draft genome assembly of the solar-powered sea slug Elysia chlorotica.</title>
        <authorList>
            <person name="Cai H."/>
            <person name="Li Q."/>
            <person name="Fang X."/>
            <person name="Li J."/>
            <person name="Curtis N.E."/>
            <person name="Altenburger A."/>
            <person name="Shibata T."/>
            <person name="Feng M."/>
            <person name="Maeda T."/>
            <person name="Schwartz J.A."/>
            <person name="Shigenobu S."/>
            <person name="Lundholm N."/>
            <person name="Nishiyama T."/>
            <person name="Yang H."/>
            <person name="Hasebe M."/>
            <person name="Li S."/>
            <person name="Pierce S.K."/>
            <person name="Wang J."/>
        </authorList>
    </citation>
    <scope>NUCLEOTIDE SEQUENCE [LARGE SCALE GENOMIC DNA]</scope>
    <source>
        <strain evidence="16">EC2010</strain>
        <tissue evidence="16">Whole organism of an adult</tissue>
    </source>
</reference>
<dbReference type="PANTHER" id="PTHR13174">
    <property type="entry name" value="D-GLUCURONYL C5-EPIMERASE"/>
    <property type="match status" value="1"/>
</dbReference>
<keyword evidence="8" id="KW-0735">Signal-anchor</keyword>
<dbReference type="Proteomes" id="UP000271974">
    <property type="component" value="Unassembled WGS sequence"/>
</dbReference>
<dbReference type="GO" id="GO:0030210">
    <property type="term" value="P:heparin proteoglycan biosynthetic process"/>
    <property type="evidence" value="ECO:0007669"/>
    <property type="project" value="UniProtKB-UniPathway"/>
</dbReference>
<keyword evidence="9" id="KW-1133">Transmembrane helix</keyword>
<comment type="caution">
    <text evidence="16">The sequence shown here is derived from an EMBL/GenBank/DDBJ whole genome shotgun (WGS) entry which is preliminary data.</text>
</comment>